<dbReference type="PROSITE" id="PS50005">
    <property type="entry name" value="TPR"/>
    <property type="match status" value="1"/>
</dbReference>
<protein>
    <submittedName>
        <fullName evidence="2">Predicted O-linked N-acetylglucosamine transferase, SPINDLY family</fullName>
    </submittedName>
</protein>
<accession>A0A377GAI8</accession>
<feature type="repeat" description="TPR" evidence="1">
    <location>
        <begin position="133"/>
        <end position="166"/>
    </location>
</feature>
<dbReference type="GO" id="GO:0016740">
    <property type="term" value="F:transferase activity"/>
    <property type="evidence" value="ECO:0007669"/>
    <property type="project" value="UniProtKB-KW"/>
</dbReference>
<dbReference type="AlphaFoldDB" id="A0A377GAI8"/>
<dbReference type="InterPro" id="IPR011990">
    <property type="entry name" value="TPR-like_helical_dom_sf"/>
</dbReference>
<dbReference type="RefSeq" id="WP_172461324.1">
    <property type="nucleotide sequence ID" value="NZ_JAPHOS010000001.1"/>
</dbReference>
<dbReference type="EMBL" id="UGGT01000001">
    <property type="protein sequence ID" value="STO21358.1"/>
    <property type="molecule type" value="Genomic_DNA"/>
</dbReference>
<dbReference type="STRING" id="1094715.GCA_000236165_00998"/>
<name>A0A377GAI8_9GAMM</name>
<keyword evidence="1" id="KW-0802">TPR repeat</keyword>
<dbReference type="Proteomes" id="UP000254554">
    <property type="component" value="Unassembled WGS sequence"/>
</dbReference>
<dbReference type="PANTHER" id="PTHR44216:SF3">
    <property type="entry name" value="PROTEIN O-MANNOSYL-TRANSFERASE TMTC2"/>
    <property type="match status" value="1"/>
</dbReference>
<dbReference type="Pfam" id="PF13432">
    <property type="entry name" value="TPR_16"/>
    <property type="match status" value="1"/>
</dbReference>
<evidence type="ECO:0000256" key="1">
    <source>
        <dbReference type="PROSITE-ProRule" id="PRU00339"/>
    </source>
</evidence>
<gene>
    <name evidence="2" type="ORF">NCTC11370_01425</name>
</gene>
<dbReference type="SUPFAM" id="SSF48452">
    <property type="entry name" value="TPR-like"/>
    <property type="match status" value="1"/>
</dbReference>
<organism evidence="2 3">
    <name type="scientific">Fluoribacter dumoffii</name>
    <dbReference type="NCBI Taxonomy" id="463"/>
    <lineage>
        <taxon>Bacteria</taxon>
        <taxon>Pseudomonadati</taxon>
        <taxon>Pseudomonadota</taxon>
        <taxon>Gammaproteobacteria</taxon>
        <taxon>Legionellales</taxon>
        <taxon>Legionellaceae</taxon>
        <taxon>Fluoribacter</taxon>
    </lineage>
</organism>
<dbReference type="GeneID" id="93292004"/>
<dbReference type="InterPro" id="IPR013360">
    <property type="entry name" value="Pilus_4_PilW"/>
</dbReference>
<sequence>MTCLLLQACTHDKESEEQNFKKPNLSKAASYNVQLGLGYLKQGDRPRAKKKLITALEQEPTSPDVNSAMAYYFEQTKELDQAEKYYIKALSLSGNAGAQLNNYGAFLCRQGDYKKAESYFLKAVSDLKYVHTAGAYENAGLCALSVPNEDKAKIYFAKALNQDPSRKVSFYELLKLEVKAGNDTEAFTMVQKHPELVLNDKVLLSLAKEASEKVGQHAIAAEYEQNINNLNSNIDNSGVNNEYNNHAG</sequence>
<dbReference type="Gene3D" id="1.25.40.10">
    <property type="entry name" value="Tetratricopeptide repeat domain"/>
    <property type="match status" value="1"/>
</dbReference>
<reference evidence="2 3" key="1">
    <citation type="submission" date="2018-06" db="EMBL/GenBank/DDBJ databases">
        <authorList>
            <consortium name="Pathogen Informatics"/>
            <person name="Doyle S."/>
        </authorList>
    </citation>
    <scope>NUCLEOTIDE SEQUENCE [LARGE SCALE GENOMIC DNA]</scope>
    <source>
        <strain evidence="2 3">NCTC11370</strain>
    </source>
</reference>
<dbReference type="SMART" id="SM00028">
    <property type="entry name" value="TPR"/>
    <property type="match status" value="4"/>
</dbReference>
<dbReference type="NCBIfam" id="TIGR02521">
    <property type="entry name" value="type_IV_pilW"/>
    <property type="match status" value="1"/>
</dbReference>
<evidence type="ECO:0000313" key="2">
    <source>
        <dbReference type="EMBL" id="STO21358.1"/>
    </source>
</evidence>
<dbReference type="PANTHER" id="PTHR44216">
    <property type="entry name" value="PROTEIN O-MANNOSYL-TRANSFERASE TMTC2"/>
    <property type="match status" value="1"/>
</dbReference>
<dbReference type="InterPro" id="IPR052384">
    <property type="entry name" value="TMTC_O-mannosyltransferase"/>
</dbReference>
<dbReference type="InterPro" id="IPR019734">
    <property type="entry name" value="TPR_rpt"/>
</dbReference>
<proteinExistence type="predicted"/>
<keyword evidence="2" id="KW-0808">Transferase</keyword>
<evidence type="ECO:0000313" key="3">
    <source>
        <dbReference type="Proteomes" id="UP000254554"/>
    </source>
</evidence>
<keyword evidence="3" id="KW-1185">Reference proteome</keyword>